<dbReference type="CDD" id="cd18785">
    <property type="entry name" value="SF2_C"/>
    <property type="match status" value="1"/>
</dbReference>
<dbReference type="Gene3D" id="3.40.50.300">
    <property type="entry name" value="P-loop containing nucleotide triphosphate hydrolases"/>
    <property type="match status" value="1"/>
</dbReference>
<evidence type="ECO:0000313" key="3">
    <source>
        <dbReference type="EMBL" id="WWD83321.1"/>
    </source>
</evidence>
<dbReference type="Pfam" id="PF04851">
    <property type="entry name" value="ResIII"/>
    <property type="match status" value="1"/>
</dbReference>
<dbReference type="InterPro" id="IPR006935">
    <property type="entry name" value="Helicase/UvrB_N"/>
</dbReference>
<dbReference type="InterPro" id="IPR027417">
    <property type="entry name" value="P-loop_NTPase"/>
</dbReference>
<feature type="domain" description="Type III restriction enzyme C-terminal endonuclease" evidence="2">
    <location>
        <begin position="895"/>
        <end position="997"/>
    </location>
</feature>
<dbReference type="InterPro" id="IPR045572">
    <property type="entry name" value="RE_endonuc_C"/>
</dbReference>
<dbReference type="EMBL" id="CP117523">
    <property type="protein sequence ID" value="WWD83321.1"/>
    <property type="molecule type" value="Genomic_DNA"/>
</dbReference>
<proteinExistence type="predicted"/>
<organism evidence="3 4">
    <name type="scientific">Terrisporobacter glycolicus ATCC 14880 = DSM 1288</name>
    <dbReference type="NCBI Taxonomy" id="1121315"/>
    <lineage>
        <taxon>Bacteria</taxon>
        <taxon>Bacillati</taxon>
        <taxon>Bacillota</taxon>
        <taxon>Clostridia</taxon>
        <taxon>Peptostreptococcales</taxon>
        <taxon>Peptostreptococcaceae</taxon>
        <taxon>Terrisporobacter</taxon>
    </lineage>
</organism>
<feature type="domain" description="Helicase/UvrB N-terminal" evidence="1">
    <location>
        <begin position="103"/>
        <end position="271"/>
    </location>
</feature>
<accession>A0ABZ2EU33</accession>
<dbReference type="Proteomes" id="UP001348492">
    <property type="component" value="Chromosome"/>
</dbReference>
<sequence length="1017" mass="118344">MKLKFQSNLQYQNDAISSIVYIFKGQQSRQSNFTVLNSNNINSGQEQMGVVYTNTGIGNSLDLTYDAVLENVQNIQMKNNLKRSEDLKGIDGVLNRNEKPIGSNFTVEMETGTGKTYVYLKSIYELNKNYGFTKFVIVVPSVAIREGVYKTLQITKEHFNSIFNNEPANYFIYDSNKLDKVRSFATSNTIEIMIINIDAFKKSFDDRTKENQSNIIHRPQDKLNGQKPIDLIKDTNPIVIIDEPQSVDTTDKSKEAIKSLNPLCTLRYSATHVHEYNMVYRLDAVDAYESKLVKRIEVLSIRSEDSFNLPYIKLVEVGERKGKAEIDVEDKKTGVVKRKKVAFKYGDDLKELSNGREMYNDYKITDMDWNSNKSYVEFKNGKVIYLNECIGDLDEDAVKRFQIRKTIEEHLDKEVMLNKKGIKVLSLFFIDKVSNYREYDKDNNPTKGKYAKMFEEEYTKMITLDKYKDNENTDIDVMFTHNGYFASDKKKGKIVYKDTKGNTKADDDAYNLIMKDKERLLSMDNPLRFIFSHSALREGWDNPNVFQICTLKESKGTYISRRQEIGRGLRLCVNQEGERVEDYGVNRLTVMANESYSEFVSGLQSEIERDTNIRFGVIEKHSFANVKRADNNNFGENIYMGYDKSQELYQYLVKKEYITEKGNVTDKLKIAIDSEAGSENSLELDDEFMDFYIGIHEELKKRTKGYEIKDASKKKRVQLNKAVLDSEEFVNLWNKIKAKTIYRLQFDSKELIRKSIEDIKAMPKINSPRIFSSKDTIDKMERETGLQGRTIREDEDKLEYNIQLPDIITDLQNKTNLTRKTIIDMLINSKRLEDFKRNPQKYIEEVTRIIRKNLRLMVVDGISYSKFRGGDYYSIEMFNDGELLAYLNDKIVESKKSPYNYAICDSNVEIEFAKKFEEREEVKVYVKLPSWFKIETPIGSYNPDWAVVINEFDEERLYFVVETKGKSDINLLREEEKAKIKCARKHFEALGEEVEFRGPEKSAHEFMEKVRGALEEA</sequence>
<name>A0ABZ2EU33_9FIRM</name>
<gene>
    <name evidence="3" type="ORF">TEGL_17290</name>
</gene>
<keyword evidence="4" id="KW-1185">Reference proteome</keyword>
<dbReference type="RefSeq" id="WP_018591257.1">
    <property type="nucleotide sequence ID" value="NZ_CP117523.1"/>
</dbReference>
<evidence type="ECO:0000259" key="2">
    <source>
        <dbReference type="Pfam" id="PF19778"/>
    </source>
</evidence>
<protein>
    <recommendedName>
        <fullName evidence="5">Type III restriction enzyme</fullName>
    </recommendedName>
</protein>
<evidence type="ECO:0008006" key="5">
    <source>
        <dbReference type="Google" id="ProtNLM"/>
    </source>
</evidence>
<evidence type="ECO:0000313" key="4">
    <source>
        <dbReference type="Proteomes" id="UP001348492"/>
    </source>
</evidence>
<evidence type="ECO:0000259" key="1">
    <source>
        <dbReference type="Pfam" id="PF04851"/>
    </source>
</evidence>
<dbReference type="SUPFAM" id="SSF52540">
    <property type="entry name" value="P-loop containing nucleoside triphosphate hydrolases"/>
    <property type="match status" value="1"/>
</dbReference>
<dbReference type="Pfam" id="PF19778">
    <property type="entry name" value="RE_endonuc"/>
    <property type="match status" value="1"/>
</dbReference>
<reference evidence="3 4" key="1">
    <citation type="journal article" date="2023" name="PLoS ONE">
        <title>Genome-based metabolic and phylogenomic analysis of three Terrisporobacter species.</title>
        <authorList>
            <person name="Boer T."/>
            <person name="Bengelsdorf F.R."/>
            <person name="Bomeke M."/>
            <person name="Daniel R."/>
            <person name="Poehlein A."/>
        </authorList>
    </citation>
    <scope>NUCLEOTIDE SEQUENCE [LARGE SCALE GENOMIC DNA]</scope>
    <source>
        <strain evidence="3 4">DSM 1288</strain>
    </source>
</reference>